<feature type="non-terminal residue" evidence="1">
    <location>
        <position position="1"/>
    </location>
</feature>
<reference evidence="1" key="1">
    <citation type="journal article" date="2015" name="Nature">
        <title>Complex archaea that bridge the gap between prokaryotes and eukaryotes.</title>
        <authorList>
            <person name="Spang A."/>
            <person name="Saw J.H."/>
            <person name="Jorgensen S.L."/>
            <person name="Zaremba-Niedzwiedzka K."/>
            <person name="Martijn J."/>
            <person name="Lind A.E."/>
            <person name="van Eijk R."/>
            <person name="Schleper C."/>
            <person name="Guy L."/>
            <person name="Ettema T.J."/>
        </authorList>
    </citation>
    <scope>NUCLEOTIDE SEQUENCE</scope>
</reference>
<dbReference type="NCBIfam" id="TIGR04371">
    <property type="entry name" value="methyltran_NanM"/>
    <property type="match status" value="1"/>
</dbReference>
<protein>
    <recommendedName>
        <fullName evidence="2">Sugar O-methyltransferase</fullName>
    </recommendedName>
</protein>
<dbReference type="EMBL" id="LAZR01032403">
    <property type="protein sequence ID" value="KKL50990.1"/>
    <property type="molecule type" value="Genomic_DNA"/>
</dbReference>
<sequence>GGGFGANIHLLLENYKNIRKVLYLDIPPNLYVGTQYLKAFYGDAVVDFRSLRNRDSIKFSSNDELEIFCIAPWQIERIYDPVDIFINSRSFVEMPKDTVKNYIDNFRRLPKSKDSAIALITYEDRDPNTLFHPDEWLKFFKARKFDCFDTNTLLDSSRRNFYFISPGKLSL</sequence>
<accession>A0A0F9F166</accession>
<dbReference type="AlphaFoldDB" id="A0A0F9F166"/>
<gene>
    <name evidence="1" type="ORF">LCGC14_2299960</name>
</gene>
<name>A0A0F9F166_9ZZZZ</name>
<comment type="caution">
    <text evidence="1">The sequence shown here is derived from an EMBL/GenBank/DDBJ whole genome shotgun (WGS) entry which is preliminary data.</text>
</comment>
<evidence type="ECO:0008006" key="2">
    <source>
        <dbReference type="Google" id="ProtNLM"/>
    </source>
</evidence>
<dbReference type="InterPro" id="IPR030807">
    <property type="entry name" value="Methyltran_NanM"/>
</dbReference>
<evidence type="ECO:0000313" key="1">
    <source>
        <dbReference type="EMBL" id="KKL50990.1"/>
    </source>
</evidence>
<proteinExistence type="predicted"/>
<organism evidence="1">
    <name type="scientific">marine sediment metagenome</name>
    <dbReference type="NCBI Taxonomy" id="412755"/>
    <lineage>
        <taxon>unclassified sequences</taxon>
        <taxon>metagenomes</taxon>
        <taxon>ecological metagenomes</taxon>
    </lineage>
</organism>